<comment type="caution">
    <text evidence="1">The sequence shown here is derived from an EMBL/GenBank/DDBJ whole genome shotgun (WGS) entry which is preliminary data.</text>
</comment>
<reference evidence="1 2" key="1">
    <citation type="journal article" date="2019" name="Sci. Rep.">
        <title>Orb-weaving spider Araneus ventricosus genome elucidates the spidroin gene catalogue.</title>
        <authorList>
            <person name="Kono N."/>
            <person name="Nakamura H."/>
            <person name="Ohtoshi R."/>
            <person name="Moran D.A.P."/>
            <person name="Shinohara A."/>
            <person name="Yoshida Y."/>
            <person name="Fujiwara M."/>
            <person name="Mori M."/>
            <person name="Tomita M."/>
            <person name="Arakawa K."/>
        </authorList>
    </citation>
    <scope>NUCLEOTIDE SEQUENCE [LARGE SCALE GENOMIC DNA]</scope>
</reference>
<gene>
    <name evidence="1" type="ORF">AVEN_274185_1</name>
</gene>
<keyword evidence="2" id="KW-1185">Reference proteome</keyword>
<accession>A0A4Y2VY61</accession>
<dbReference type="OrthoDB" id="6747532at2759"/>
<name>A0A4Y2VY61_ARAVE</name>
<sequence>MKIKAKWITYYRNNLPVRSNNTTNYVEVVFKILKDNSLDRLMAFNLTQLVDFILTRYDRYMYQRLTDFINGRHTSALYRHQIFLKNIERKFDVSTLKVNEGAKSGIYEVVDSKKTSTVYTVDVAGGICSCNIGSSGKLPKENWFLPLINNDSINTINTTFDDVMPSGSATITTETDDLSIHNEFHGETEENNDNEIIAKIKAVFNRIEEGIKSNPDVFRRTAQKTLKMHQDLLLLK</sequence>
<dbReference type="AlphaFoldDB" id="A0A4Y2VY61"/>
<dbReference type="EMBL" id="BGPR01052360">
    <property type="protein sequence ID" value="GBO29204.1"/>
    <property type="molecule type" value="Genomic_DNA"/>
</dbReference>
<proteinExistence type="predicted"/>
<dbReference type="Proteomes" id="UP000499080">
    <property type="component" value="Unassembled WGS sequence"/>
</dbReference>
<evidence type="ECO:0000313" key="1">
    <source>
        <dbReference type="EMBL" id="GBO29204.1"/>
    </source>
</evidence>
<organism evidence="1 2">
    <name type="scientific">Araneus ventricosus</name>
    <name type="common">Orbweaver spider</name>
    <name type="synonym">Epeira ventricosa</name>
    <dbReference type="NCBI Taxonomy" id="182803"/>
    <lineage>
        <taxon>Eukaryota</taxon>
        <taxon>Metazoa</taxon>
        <taxon>Ecdysozoa</taxon>
        <taxon>Arthropoda</taxon>
        <taxon>Chelicerata</taxon>
        <taxon>Arachnida</taxon>
        <taxon>Araneae</taxon>
        <taxon>Araneomorphae</taxon>
        <taxon>Entelegynae</taxon>
        <taxon>Araneoidea</taxon>
        <taxon>Araneidae</taxon>
        <taxon>Araneus</taxon>
    </lineage>
</organism>
<dbReference type="PANTHER" id="PTHR35385:SF2">
    <property type="entry name" value="PROTEIN B, PUTATIVE-RELATED"/>
    <property type="match status" value="1"/>
</dbReference>
<evidence type="ECO:0000313" key="2">
    <source>
        <dbReference type="Proteomes" id="UP000499080"/>
    </source>
</evidence>
<dbReference type="PANTHER" id="PTHR35385">
    <property type="entry name" value="PROTEIN B, PUTATIVE-RELATED-RELATED"/>
    <property type="match status" value="1"/>
</dbReference>
<protein>
    <submittedName>
        <fullName evidence="1">Uncharacterized protein</fullName>
    </submittedName>
</protein>